<dbReference type="EMBL" id="KQ430169">
    <property type="protein sequence ID" value="KOF64544.1"/>
    <property type="molecule type" value="Genomic_DNA"/>
</dbReference>
<dbReference type="AlphaFoldDB" id="A0A0L8FJN6"/>
<sequence length="146" mass="16797">MQNSYGASSDSRKSWLASAFCIKDSHLGECLLSTNAREDRRLILVLNNLSREYQDAQRMQRIHVRNFLNRSYVLHHKPVQCSGGHLPYIAGLMCSRDVIELPPIRVINPAAQLVLNTRYQGSIPVQNRLPHCNKQLFRSSTVFRRH</sequence>
<name>A0A0L8FJN6_OCTBM</name>
<evidence type="ECO:0000313" key="1">
    <source>
        <dbReference type="EMBL" id="KOF64544.1"/>
    </source>
</evidence>
<gene>
    <name evidence="1" type="ORF">OCBIM_22017146mg</name>
</gene>
<accession>A0A0L8FJN6</accession>
<protein>
    <submittedName>
        <fullName evidence="1">Uncharacterized protein</fullName>
    </submittedName>
</protein>
<organism evidence="1">
    <name type="scientific">Octopus bimaculoides</name>
    <name type="common">California two-spotted octopus</name>
    <dbReference type="NCBI Taxonomy" id="37653"/>
    <lineage>
        <taxon>Eukaryota</taxon>
        <taxon>Metazoa</taxon>
        <taxon>Spiralia</taxon>
        <taxon>Lophotrochozoa</taxon>
        <taxon>Mollusca</taxon>
        <taxon>Cephalopoda</taxon>
        <taxon>Coleoidea</taxon>
        <taxon>Octopodiformes</taxon>
        <taxon>Octopoda</taxon>
        <taxon>Incirrata</taxon>
        <taxon>Octopodidae</taxon>
        <taxon>Octopus</taxon>
    </lineage>
</organism>
<reference evidence="1" key="1">
    <citation type="submission" date="2015-07" db="EMBL/GenBank/DDBJ databases">
        <title>MeaNS - Measles Nucleotide Surveillance Program.</title>
        <authorList>
            <person name="Tran T."/>
            <person name="Druce J."/>
        </authorList>
    </citation>
    <scope>NUCLEOTIDE SEQUENCE</scope>
    <source>
        <strain evidence="1">UCB-OBI-ISO-001</strain>
        <tissue evidence="1">Gonad</tissue>
    </source>
</reference>
<proteinExistence type="predicted"/>